<dbReference type="PANTHER" id="PTHR42085">
    <property type="entry name" value="F-BOX DOMAIN-CONTAINING PROTEIN"/>
    <property type="match status" value="1"/>
</dbReference>
<proteinExistence type="predicted"/>
<dbReference type="OrthoDB" id="62952at2759"/>
<dbReference type="AlphaFoldDB" id="A0A9Q8UTF8"/>
<reference evidence="1" key="2">
    <citation type="journal article" date="2022" name="Microb. Genom.">
        <title>A chromosome-scale genome assembly of the tomato pathogen Cladosporium fulvum reveals a compartmentalized genome architecture and the presence of a dispensable chromosome.</title>
        <authorList>
            <person name="Zaccaron A.Z."/>
            <person name="Chen L.H."/>
            <person name="Samaras A."/>
            <person name="Stergiopoulos I."/>
        </authorList>
    </citation>
    <scope>NUCLEOTIDE SEQUENCE</scope>
    <source>
        <strain evidence="1">Race5_Kim</strain>
    </source>
</reference>
<evidence type="ECO:0000313" key="2">
    <source>
        <dbReference type="Proteomes" id="UP000756132"/>
    </source>
</evidence>
<sequence>MAHTTKDLPRAPHRRTIWPKLRSTSRAWHPQTQSRLVQLPGELRNMIYNLVLFSEPLDRNPVLRAHNRSSKAIEIRTMTRPPLAATCLQLQHECLSSFFHHGIFTYTIDLDFGYSFHHSISRETTSSGAADLTLRDVVVRHYALDFRKYPDGIMLFTGTHLLGAHVTAIPPRDGDEDEDMISLSWIHRLHDALLIWRVARQARKGW</sequence>
<dbReference type="PANTHER" id="PTHR42085:SF2">
    <property type="entry name" value="F-BOX DOMAIN-CONTAINING PROTEIN"/>
    <property type="match status" value="1"/>
</dbReference>
<name>A0A9Q8UTF8_PASFU</name>
<dbReference type="GeneID" id="71988883"/>
<reference evidence="1" key="1">
    <citation type="submission" date="2021-12" db="EMBL/GenBank/DDBJ databases">
        <authorList>
            <person name="Zaccaron A."/>
            <person name="Stergiopoulos I."/>
        </authorList>
    </citation>
    <scope>NUCLEOTIDE SEQUENCE</scope>
    <source>
        <strain evidence="1">Race5_Kim</strain>
    </source>
</reference>
<keyword evidence="2" id="KW-1185">Reference proteome</keyword>
<gene>
    <name evidence="1" type="ORF">CLAFUR5_09005</name>
</gene>
<dbReference type="EMBL" id="CP090171">
    <property type="protein sequence ID" value="UJO21773.1"/>
    <property type="molecule type" value="Genomic_DNA"/>
</dbReference>
<accession>A0A9Q8UTF8</accession>
<protein>
    <submittedName>
        <fullName evidence="1">Uncharacterized protein</fullName>
    </submittedName>
</protein>
<dbReference type="Proteomes" id="UP000756132">
    <property type="component" value="Chromosome 9"/>
</dbReference>
<organism evidence="1 2">
    <name type="scientific">Passalora fulva</name>
    <name type="common">Tomato leaf mold</name>
    <name type="synonym">Cladosporium fulvum</name>
    <dbReference type="NCBI Taxonomy" id="5499"/>
    <lineage>
        <taxon>Eukaryota</taxon>
        <taxon>Fungi</taxon>
        <taxon>Dikarya</taxon>
        <taxon>Ascomycota</taxon>
        <taxon>Pezizomycotina</taxon>
        <taxon>Dothideomycetes</taxon>
        <taxon>Dothideomycetidae</taxon>
        <taxon>Mycosphaerellales</taxon>
        <taxon>Mycosphaerellaceae</taxon>
        <taxon>Fulvia</taxon>
    </lineage>
</organism>
<dbReference type="InterPro" id="IPR038883">
    <property type="entry name" value="AN11006-like"/>
</dbReference>
<evidence type="ECO:0000313" key="1">
    <source>
        <dbReference type="EMBL" id="UJO21773.1"/>
    </source>
</evidence>
<dbReference type="RefSeq" id="XP_047766139.1">
    <property type="nucleotide sequence ID" value="XM_047908153.1"/>
</dbReference>
<dbReference type="KEGG" id="ffu:CLAFUR5_09005"/>